<gene>
    <name evidence="2" type="ORF">CBP31_05785</name>
</gene>
<reference evidence="2 3" key="1">
    <citation type="journal article" date="2014" name="Int. J. Syst. Evol. Microbiol.">
        <title>Oceanisphaera profunda sp. nov., a marine bacterium isolated from deep-sea sediment, and emended description of the genus Oceanisphaera.</title>
        <authorList>
            <person name="Xu Z."/>
            <person name="Zhang X.Y."/>
            <person name="Su H.N."/>
            <person name="Yu Z.C."/>
            <person name="Liu C."/>
            <person name="Li H."/>
            <person name="Chen X.L."/>
            <person name="Song X.Y."/>
            <person name="Xie B.B."/>
            <person name="Qin Q.L."/>
            <person name="Zhou B.C."/>
            <person name="Shi M."/>
            <person name="Huang Y."/>
            <person name="Zhang Y.Z."/>
        </authorList>
    </citation>
    <scope>NUCLEOTIDE SEQUENCE [LARGE SCALE GENOMIC DNA]</scope>
    <source>
        <strain evidence="2 3">SM1222</strain>
    </source>
</reference>
<accession>A0A1Y0D3T1</accession>
<protein>
    <submittedName>
        <fullName evidence="2">Glyoxalase</fullName>
    </submittedName>
</protein>
<organism evidence="2 3">
    <name type="scientific">Oceanisphaera profunda</name>
    <dbReference type="NCBI Taxonomy" id="1416627"/>
    <lineage>
        <taxon>Bacteria</taxon>
        <taxon>Pseudomonadati</taxon>
        <taxon>Pseudomonadota</taxon>
        <taxon>Gammaproteobacteria</taxon>
        <taxon>Aeromonadales</taxon>
        <taxon>Aeromonadaceae</taxon>
        <taxon>Oceanisphaera</taxon>
    </lineage>
</organism>
<evidence type="ECO:0000259" key="1">
    <source>
        <dbReference type="PROSITE" id="PS51819"/>
    </source>
</evidence>
<evidence type="ECO:0000313" key="2">
    <source>
        <dbReference type="EMBL" id="ART82198.1"/>
    </source>
</evidence>
<evidence type="ECO:0000313" key="3">
    <source>
        <dbReference type="Proteomes" id="UP000243937"/>
    </source>
</evidence>
<dbReference type="Proteomes" id="UP000243937">
    <property type="component" value="Chromosome"/>
</dbReference>
<dbReference type="AlphaFoldDB" id="A0A1Y0D3T1"/>
<dbReference type="InterPro" id="IPR037523">
    <property type="entry name" value="VOC_core"/>
</dbReference>
<dbReference type="InterPro" id="IPR004360">
    <property type="entry name" value="Glyas_Fos-R_dOase_dom"/>
</dbReference>
<name>A0A1Y0D3T1_9GAMM</name>
<dbReference type="InterPro" id="IPR029068">
    <property type="entry name" value="Glyas_Bleomycin-R_OHBP_Dase"/>
</dbReference>
<dbReference type="OrthoDB" id="9795618at2"/>
<dbReference type="RefSeq" id="WP_087035373.1">
    <property type="nucleotide sequence ID" value="NZ_CP021377.1"/>
</dbReference>
<dbReference type="SUPFAM" id="SSF54593">
    <property type="entry name" value="Glyoxalase/Bleomycin resistance protein/Dihydroxybiphenyl dioxygenase"/>
    <property type="match status" value="1"/>
</dbReference>
<keyword evidence="3" id="KW-1185">Reference proteome</keyword>
<dbReference type="PROSITE" id="PS51819">
    <property type="entry name" value="VOC"/>
    <property type="match status" value="1"/>
</dbReference>
<dbReference type="Gene3D" id="3.10.180.10">
    <property type="entry name" value="2,3-Dihydroxybiphenyl 1,2-Dioxygenase, domain 1"/>
    <property type="match status" value="1"/>
</dbReference>
<dbReference type="EMBL" id="CP021377">
    <property type="protein sequence ID" value="ART82198.1"/>
    <property type="molecule type" value="Genomic_DNA"/>
</dbReference>
<feature type="domain" description="VOC" evidence="1">
    <location>
        <begin position="3"/>
        <end position="133"/>
    </location>
</feature>
<dbReference type="Pfam" id="PF00903">
    <property type="entry name" value="Glyoxalase"/>
    <property type="match status" value="1"/>
</dbReference>
<sequence>MFSFHHLTISVRSLAVSETFYKGLGFEPVYRWQDEAQQLQICHLQLGQALLELYCFKPDQEMEAQTAFPPWANGFRLGLRHFALQVSDVDEALSALHGAGLLADKPSVVRGQSCGRYVFIMDPDGNSVELLEGPLVNIQQPD</sequence>
<proteinExistence type="predicted"/>
<dbReference type="KEGG" id="opf:CBP31_05785"/>